<evidence type="ECO:0000256" key="2">
    <source>
        <dbReference type="SAM" id="SignalP"/>
    </source>
</evidence>
<reference evidence="3" key="1">
    <citation type="submission" date="2020-02" db="EMBL/GenBank/DDBJ databases">
        <authorList>
            <person name="Meier V. D."/>
        </authorList>
    </citation>
    <scope>NUCLEOTIDE SEQUENCE</scope>
    <source>
        <strain evidence="3">AVDCRST_MAG36</strain>
    </source>
</reference>
<gene>
    <name evidence="3" type="ORF">AVDCRST_MAG36-687</name>
</gene>
<feature type="compositionally biased region" description="Low complexity" evidence="1">
    <location>
        <begin position="30"/>
        <end position="41"/>
    </location>
</feature>
<dbReference type="EMBL" id="CADCUH010000036">
    <property type="protein sequence ID" value="CAA9326297.1"/>
    <property type="molecule type" value="Genomic_DNA"/>
</dbReference>
<evidence type="ECO:0000256" key="1">
    <source>
        <dbReference type="SAM" id="MobiDB-lite"/>
    </source>
</evidence>
<name>A0A6J4LA41_9ACTN</name>
<feature type="signal peptide" evidence="2">
    <location>
        <begin position="1"/>
        <end position="31"/>
    </location>
</feature>
<dbReference type="PROSITE" id="PS51257">
    <property type="entry name" value="PROKAR_LIPOPROTEIN"/>
    <property type="match status" value="1"/>
</dbReference>
<proteinExistence type="predicted"/>
<feature type="region of interest" description="Disordered" evidence="1">
    <location>
        <begin position="30"/>
        <end position="55"/>
    </location>
</feature>
<sequence length="225" mass="23526">MTTTSRTTRSAVIGTVLTAALVACGSTPADTAGPAATPSAGRTGSPAAADAADTERITPRGIAVVVRDQLGARAVRRFTTFHPEPGSVSVMVRLREGGRGDNFAVTVSSPRQARELGSAKACPPDGDRGRWEDAQCRILDDGTMVTTSEIQEGFSDDNADGVVVLGTAVNRESGAAMAMYESYDDTPAVSAADLDRILADRRLTWLTDPSLDRSGGDIRIEELDG</sequence>
<accession>A0A6J4LA41</accession>
<keyword evidence="2" id="KW-0732">Signal</keyword>
<evidence type="ECO:0000313" key="3">
    <source>
        <dbReference type="EMBL" id="CAA9326297.1"/>
    </source>
</evidence>
<organism evidence="3">
    <name type="scientific">uncultured Nocardioidaceae bacterium</name>
    <dbReference type="NCBI Taxonomy" id="253824"/>
    <lineage>
        <taxon>Bacteria</taxon>
        <taxon>Bacillati</taxon>
        <taxon>Actinomycetota</taxon>
        <taxon>Actinomycetes</taxon>
        <taxon>Propionibacteriales</taxon>
        <taxon>Nocardioidaceae</taxon>
        <taxon>environmental samples</taxon>
    </lineage>
</organism>
<protein>
    <submittedName>
        <fullName evidence="3">Uncharacterized protein</fullName>
    </submittedName>
</protein>
<dbReference type="AlphaFoldDB" id="A0A6J4LA41"/>
<feature type="chain" id="PRO_5039203195" evidence="2">
    <location>
        <begin position="32"/>
        <end position="225"/>
    </location>
</feature>